<dbReference type="InterPro" id="IPR010998">
    <property type="entry name" value="Integrase_recombinase_N"/>
</dbReference>
<comment type="caution">
    <text evidence="6">The sequence shown here is derived from an EMBL/GenBank/DDBJ whole genome shotgun (WGS) entry which is preliminary data.</text>
</comment>
<dbReference type="Pfam" id="PF00589">
    <property type="entry name" value="Phage_integrase"/>
    <property type="match status" value="1"/>
</dbReference>
<keyword evidence="2" id="KW-0233">DNA recombination</keyword>
<dbReference type="InterPro" id="IPR044068">
    <property type="entry name" value="CB"/>
</dbReference>
<dbReference type="CDD" id="cd00397">
    <property type="entry name" value="DNA_BRE_C"/>
    <property type="match status" value="1"/>
</dbReference>
<dbReference type="AlphaFoldDB" id="A0A7X1TSG8"/>
<protein>
    <submittedName>
        <fullName evidence="6">Tyrosine-type recombinase/integrase</fullName>
    </submittedName>
</protein>
<dbReference type="Gene3D" id="1.10.150.130">
    <property type="match status" value="1"/>
</dbReference>
<dbReference type="Gene3D" id="1.10.443.10">
    <property type="entry name" value="Intergrase catalytic core"/>
    <property type="match status" value="1"/>
</dbReference>
<evidence type="ECO:0000259" key="4">
    <source>
        <dbReference type="PROSITE" id="PS51898"/>
    </source>
</evidence>
<proteinExistence type="predicted"/>
<dbReference type="InterPro" id="IPR011010">
    <property type="entry name" value="DNA_brk_join_enz"/>
</dbReference>
<evidence type="ECO:0000313" key="6">
    <source>
        <dbReference type="EMBL" id="MPY67377.1"/>
    </source>
</evidence>
<dbReference type="GO" id="GO:0003677">
    <property type="term" value="F:DNA binding"/>
    <property type="evidence" value="ECO:0007669"/>
    <property type="project" value="UniProtKB-UniRule"/>
</dbReference>
<dbReference type="GO" id="GO:0015074">
    <property type="term" value="P:DNA integration"/>
    <property type="evidence" value="ECO:0007669"/>
    <property type="project" value="InterPro"/>
</dbReference>
<evidence type="ECO:0000313" key="7">
    <source>
        <dbReference type="Proteomes" id="UP000484842"/>
    </source>
</evidence>
<evidence type="ECO:0000256" key="2">
    <source>
        <dbReference type="ARBA" id="ARBA00023172"/>
    </source>
</evidence>
<dbReference type="InterPro" id="IPR050090">
    <property type="entry name" value="Tyrosine_recombinase_XerCD"/>
</dbReference>
<keyword evidence="7" id="KW-1185">Reference proteome</keyword>
<dbReference type="PANTHER" id="PTHR30349:SF88">
    <property type="entry name" value="BLL1584 PROTEIN"/>
    <property type="match status" value="1"/>
</dbReference>
<dbReference type="InterPro" id="IPR002104">
    <property type="entry name" value="Integrase_catalytic"/>
</dbReference>
<dbReference type="SUPFAM" id="SSF56349">
    <property type="entry name" value="DNA breaking-rejoining enzymes"/>
    <property type="match status" value="1"/>
</dbReference>
<feature type="domain" description="Tyr recombinase" evidence="4">
    <location>
        <begin position="104"/>
        <end position="282"/>
    </location>
</feature>
<evidence type="ECO:0000259" key="5">
    <source>
        <dbReference type="PROSITE" id="PS51900"/>
    </source>
</evidence>
<dbReference type="InterPro" id="IPR013762">
    <property type="entry name" value="Integrase-like_cat_sf"/>
</dbReference>
<accession>A0A7X1TSG8</accession>
<keyword evidence="1 3" id="KW-0238">DNA-binding</keyword>
<dbReference type="EMBL" id="WBSL01000005">
    <property type="protein sequence ID" value="MPY67377.1"/>
    <property type="molecule type" value="Genomic_DNA"/>
</dbReference>
<dbReference type="Proteomes" id="UP000484842">
    <property type="component" value="Unassembled WGS sequence"/>
</dbReference>
<evidence type="ECO:0000256" key="3">
    <source>
        <dbReference type="PROSITE-ProRule" id="PRU01248"/>
    </source>
</evidence>
<organism evidence="6 7">
    <name type="scientific">Deinococcus terrestris</name>
    <dbReference type="NCBI Taxonomy" id="2651870"/>
    <lineage>
        <taxon>Bacteria</taxon>
        <taxon>Thermotogati</taxon>
        <taxon>Deinococcota</taxon>
        <taxon>Deinococci</taxon>
        <taxon>Deinococcales</taxon>
        <taxon>Deinococcaceae</taxon>
        <taxon>Deinococcus</taxon>
    </lineage>
</organism>
<evidence type="ECO:0000256" key="1">
    <source>
        <dbReference type="ARBA" id="ARBA00023125"/>
    </source>
</evidence>
<name>A0A7X1TSG8_9DEIO</name>
<dbReference type="PROSITE" id="PS51898">
    <property type="entry name" value="TYR_RECOMBINASE"/>
    <property type="match status" value="1"/>
</dbReference>
<reference evidence="6 7" key="1">
    <citation type="submission" date="2019-10" db="EMBL/GenBank/DDBJ databases">
        <title>Deinococcus sp. isolated from soil.</title>
        <authorList>
            <person name="Li Y."/>
            <person name="Wang J."/>
        </authorList>
    </citation>
    <scope>NUCLEOTIDE SEQUENCE [LARGE SCALE GENOMIC DNA]</scope>
    <source>
        <strain evidence="6 7">SDU3-2</strain>
    </source>
</reference>
<feature type="domain" description="Core-binding (CB)" evidence="5">
    <location>
        <begin position="1"/>
        <end position="83"/>
    </location>
</feature>
<dbReference type="PROSITE" id="PS51900">
    <property type="entry name" value="CB"/>
    <property type="match status" value="1"/>
</dbReference>
<gene>
    <name evidence="6" type="ORF">F8S09_11880</name>
</gene>
<dbReference type="GO" id="GO:0006310">
    <property type="term" value="P:DNA recombination"/>
    <property type="evidence" value="ECO:0007669"/>
    <property type="project" value="UniProtKB-KW"/>
</dbReference>
<dbReference type="PANTHER" id="PTHR30349">
    <property type="entry name" value="PHAGE INTEGRASE-RELATED"/>
    <property type="match status" value="1"/>
</dbReference>
<sequence length="292" mass="32398">MQIAEALGEFLTEHKARGSRPKTIRYYGSTLDNLLRPYLGQPVTDLTPFLCNRALQAVAERGVKPATLAAADRALRGFTAWLTGVGLLQTNPMQGRKRPKLRYVPKQVLTQPEIQKLFAIAKADARYSERNTAILYLLLGCGMRAGEVAALQLSDIDWTQGILKVNGKTGYGQLPVDRQTLQALRRYVTHSRKALPQVGYVFVFNRRGITADTVSRLIARIGKRANIGRPIGPHILRHTFATAFIEAGGDPFSLKRILRHSTLHTSMLYVHNSPGSLRGSMENYGPLRGLNL</sequence>